<dbReference type="GO" id="GO:0005509">
    <property type="term" value="F:calcium ion binding"/>
    <property type="evidence" value="ECO:0007669"/>
    <property type="project" value="TreeGrafter"/>
</dbReference>
<organism evidence="22 24">
    <name type="scientific">Moritella viscosa</name>
    <dbReference type="NCBI Taxonomy" id="80854"/>
    <lineage>
        <taxon>Bacteria</taxon>
        <taxon>Pseudomonadati</taxon>
        <taxon>Pseudomonadota</taxon>
        <taxon>Gammaproteobacteria</taxon>
        <taxon>Alteromonadales</taxon>
        <taxon>Moritellaceae</taxon>
        <taxon>Moritella</taxon>
    </lineage>
</organism>
<keyword evidence="9" id="KW-0812">Transmembrane</keyword>
<comment type="catalytic activity">
    <reaction evidence="2 20">
        <text>a 1,2-diacyl-sn-glycero-3-phosphocholine + H2O = a 1-acyl-sn-glycero-3-phosphocholine + a fatty acid + H(+)</text>
        <dbReference type="Rhea" id="RHEA:15801"/>
        <dbReference type="ChEBI" id="CHEBI:15377"/>
        <dbReference type="ChEBI" id="CHEBI:15378"/>
        <dbReference type="ChEBI" id="CHEBI:28868"/>
        <dbReference type="ChEBI" id="CHEBI:57643"/>
        <dbReference type="ChEBI" id="CHEBI:58168"/>
        <dbReference type="EC" id="3.1.1.4"/>
    </reaction>
</comment>
<keyword evidence="16" id="KW-0472">Membrane</keyword>
<comment type="catalytic activity">
    <reaction evidence="1 20">
        <text>a 1,2-diacyl-sn-glycero-3-phosphocholine + H2O = a 2-acyl-sn-glycero-3-phosphocholine + a fatty acid + H(+)</text>
        <dbReference type="Rhea" id="RHEA:18689"/>
        <dbReference type="ChEBI" id="CHEBI:15377"/>
        <dbReference type="ChEBI" id="CHEBI:15378"/>
        <dbReference type="ChEBI" id="CHEBI:28868"/>
        <dbReference type="ChEBI" id="CHEBI:57643"/>
        <dbReference type="ChEBI" id="CHEBI:57875"/>
        <dbReference type="EC" id="3.1.1.32"/>
    </reaction>
</comment>
<feature type="binding site" description="in dimeric form" evidence="19">
    <location>
        <position position="155"/>
    </location>
    <ligand>
        <name>Ca(2+)</name>
        <dbReference type="ChEBI" id="CHEBI:29108"/>
        <label>1</label>
    </ligand>
</feature>
<keyword evidence="17 20" id="KW-0998">Cell outer membrane</keyword>
<evidence type="ECO:0000313" key="23">
    <source>
        <dbReference type="Proteomes" id="UP000182660"/>
    </source>
</evidence>
<dbReference type="AlphaFoldDB" id="A0A1L0AQA7"/>
<dbReference type="PANTHER" id="PTHR40457:SF1">
    <property type="entry name" value="PHOSPHOLIPASE A1"/>
    <property type="match status" value="1"/>
</dbReference>
<evidence type="ECO:0000256" key="18">
    <source>
        <dbReference type="PIRSR" id="PIRSR603187-1"/>
    </source>
</evidence>
<keyword evidence="14 20" id="KW-0442">Lipid degradation</keyword>
<evidence type="ECO:0000256" key="14">
    <source>
        <dbReference type="ARBA" id="ARBA00022963"/>
    </source>
</evidence>
<feature type="active site" description="Proton acceptor" evidence="18">
    <location>
        <position position="145"/>
    </location>
</feature>
<evidence type="ECO:0000256" key="20">
    <source>
        <dbReference type="RuleBase" id="RU366027"/>
    </source>
</evidence>
<name>A0A1L0AQA7_9GAMM</name>
<evidence type="ECO:0000256" key="1">
    <source>
        <dbReference type="ARBA" id="ARBA00000111"/>
    </source>
</evidence>
<dbReference type="InterPro" id="IPR036541">
    <property type="entry name" value="PLipase_A1_sf"/>
</dbReference>
<keyword evidence="12 20" id="KW-0378">Hydrolase</keyword>
<dbReference type="PANTHER" id="PTHR40457">
    <property type="entry name" value="PHOSPHOLIPASE A1"/>
    <property type="match status" value="1"/>
</dbReference>
<dbReference type="InterPro" id="IPR003187">
    <property type="entry name" value="PLipase_A1"/>
</dbReference>
<evidence type="ECO:0000313" key="24">
    <source>
        <dbReference type="Proteomes" id="UP000183794"/>
    </source>
</evidence>
<keyword evidence="8" id="KW-1134">Transmembrane beta strand</keyword>
<evidence type="ECO:0000256" key="15">
    <source>
        <dbReference type="ARBA" id="ARBA00023098"/>
    </source>
</evidence>
<dbReference type="EMBL" id="FPLJ01000081">
    <property type="protein sequence ID" value="SGY99056.1"/>
    <property type="molecule type" value="Genomic_DNA"/>
</dbReference>
<dbReference type="GO" id="GO:0009279">
    <property type="term" value="C:cell outer membrane"/>
    <property type="evidence" value="ECO:0007669"/>
    <property type="project" value="UniProtKB-SubCell"/>
</dbReference>
<dbReference type="PRINTS" id="PR01486">
    <property type="entry name" value="PHPHLIPASEA1"/>
</dbReference>
<evidence type="ECO:0000256" key="4">
    <source>
        <dbReference type="ARBA" id="ARBA00011702"/>
    </source>
</evidence>
<evidence type="ECO:0000313" key="21">
    <source>
        <dbReference type="EMBL" id="SGY99056.1"/>
    </source>
</evidence>
<evidence type="ECO:0000256" key="13">
    <source>
        <dbReference type="ARBA" id="ARBA00022837"/>
    </source>
</evidence>
<comment type="subcellular location">
    <subcellularLocation>
        <location evidence="20">Cell outer membrane</location>
        <topology evidence="20">Multi-pass membrane protein</topology>
    </subcellularLocation>
    <text evidence="20">One of the very few enzymes located there.</text>
</comment>
<dbReference type="GO" id="GO:0004623">
    <property type="term" value="F:phospholipase A2 activity"/>
    <property type="evidence" value="ECO:0007669"/>
    <property type="project" value="UniProtKB-EC"/>
</dbReference>
<evidence type="ECO:0000256" key="11">
    <source>
        <dbReference type="ARBA" id="ARBA00022729"/>
    </source>
</evidence>
<comment type="subunit">
    <text evidence="4 20">Homodimer; dimerization is reversible, and the dimeric form is the active one.</text>
</comment>
<dbReference type="Pfam" id="PF02253">
    <property type="entry name" value="PLA1"/>
    <property type="match status" value="1"/>
</dbReference>
<evidence type="ECO:0000256" key="3">
    <source>
        <dbReference type="ARBA" id="ARBA00010525"/>
    </source>
</evidence>
<evidence type="ECO:0000256" key="12">
    <source>
        <dbReference type="ARBA" id="ARBA00022801"/>
    </source>
</evidence>
<dbReference type="GO" id="GO:0008970">
    <property type="term" value="F:phospholipase A1 activity"/>
    <property type="evidence" value="ECO:0007669"/>
    <property type="project" value="UniProtKB-EC"/>
</dbReference>
<accession>A0A1L0AQA7</accession>
<dbReference type="EC" id="3.1.1.4" evidence="6 20"/>
<evidence type="ECO:0000256" key="8">
    <source>
        <dbReference type="ARBA" id="ARBA00022452"/>
    </source>
</evidence>
<evidence type="ECO:0000256" key="19">
    <source>
        <dbReference type="PIRSR" id="PIRSR603187-2"/>
    </source>
</evidence>
<evidence type="ECO:0000256" key="16">
    <source>
        <dbReference type="ARBA" id="ARBA00023136"/>
    </source>
</evidence>
<evidence type="ECO:0000256" key="17">
    <source>
        <dbReference type="ARBA" id="ARBA00023237"/>
    </source>
</evidence>
<evidence type="ECO:0000256" key="10">
    <source>
        <dbReference type="ARBA" id="ARBA00022723"/>
    </source>
</evidence>
<dbReference type="EMBL" id="FPLD01000136">
    <property type="protein sequence ID" value="SGZ19056.1"/>
    <property type="molecule type" value="Genomic_DNA"/>
</dbReference>
<feature type="binding site" description="in dimeric form" evidence="19">
    <location>
        <position position="109"/>
    </location>
    <ligand>
        <name>Ca(2+)</name>
        <dbReference type="ChEBI" id="CHEBI:29108"/>
        <label>1</label>
    </ligand>
</feature>
<protein>
    <recommendedName>
        <fullName evidence="7 20">Phospholipase A1</fullName>
        <ecNumber evidence="5 20">3.1.1.32</ecNumber>
        <ecNumber evidence="6 20">3.1.1.4</ecNumber>
    </recommendedName>
    <alternativeName>
        <fullName evidence="20">Phosphatidylcholine 1-acylhydrolase</fullName>
    </alternativeName>
</protein>
<comment type="similarity">
    <text evidence="3 20">Belongs to the phospholipase A1 family.</text>
</comment>
<keyword evidence="10 19" id="KW-0479">Metal-binding</keyword>
<keyword evidence="11" id="KW-0732">Signal</keyword>
<keyword evidence="23" id="KW-1185">Reference proteome</keyword>
<dbReference type="EC" id="3.1.1.32" evidence="5 20"/>
<evidence type="ECO:0000256" key="7">
    <source>
        <dbReference type="ARBA" id="ARBA00021726"/>
    </source>
</evidence>
<dbReference type="CDD" id="cd00541">
    <property type="entry name" value="OMPLA"/>
    <property type="match status" value="1"/>
</dbReference>
<proteinExistence type="inferred from homology"/>
<feature type="binding site" description="in dimeric form" evidence="19">
    <location>
        <position position="197"/>
    </location>
    <ligand>
        <name>Ca(2+)</name>
        <dbReference type="ChEBI" id="CHEBI:29108"/>
        <label>1</label>
    </ligand>
</feature>
<dbReference type="Proteomes" id="UP000182660">
    <property type="component" value="Unassembled WGS sequence"/>
</dbReference>
<dbReference type="SUPFAM" id="SSF56931">
    <property type="entry name" value="Outer membrane phospholipase A (OMPLA)"/>
    <property type="match status" value="1"/>
</dbReference>
<comment type="cofactor">
    <cofactor evidence="20">
        <name>Ca(2+)</name>
        <dbReference type="ChEBI" id="CHEBI:29108"/>
    </cofactor>
    <text evidence="20">Binds 1 Ca(2+) ion per monomer. In the dimeric form the Ca(2+) is bound by different amino acids with binding of each Ca(2+) shared with ligands coming from each monomer. The Ca(2+) ion may have a role in catalysis.</text>
</comment>
<gene>
    <name evidence="21" type="ORF">MT2528_3769</name>
    <name evidence="22" type="ORF">NVI5450_4721</name>
</gene>
<keyword evidence="13 19" id="KW-0106">Calcium</keyword>
<reference evidence="21 23" key="1">
    <citation type="submission" date="2016-11" db="EMBL/GenBank/DDBJ databases">
        <authorList>
            <person name="Klemetsen T."/>
        </authorList>
    </citation>
    <scope>NUCLEOTIDE SEQUENCE [LARGE SCALE GENOMIC DNA]</scope>
    <source>
        <strain evidence="21">MT 2528</strain>
    </source>
</reference>
<feature type="active site" description="Nucleophile" evidence="18">
    <location>
        <position position="147"/>
    </location>
</feature>
<evidence type="ECO:0000256" key="6">
    <source>
        <dbReference type="ARBA" id="ARBA00013278"/>
    </source>
</evidence>
<sequence length="284" mass="32899">MTVEALRTFCHEVKPNPLHQRRALEKSAENNPFALIPYKPNYILPVTYSKGRTEPYKNLDSEYDFDDVEIKFQVSLKYIVAEDFMTPGFDVQLAFTSVSWWQAYNSDSSSPFRETNYEPEMIFQYSEPWDLFGLPVAITALSLNHQSNGQSGSLSRSWNRIIGTMAFAHDDVVWAVRGWWRVPEDEKLTPDSSQGDDNPDIEKYLGYGDLNMVWKLPYSNSLDFKLRNNLRSDNKGSIQVGWSFPLSKHLFGYVEYFNGYGESLIYYDQHVSRVGVGFRLTNWL</sequence>
<dbReference type="Proteomes" id="UP000183794">
    <property type="component" value="Unassembled WGS sequence"/>
</dbReference>
<reference evidence="22 24" key="2">
    <citation type="submission" date="2016-11" db="EMBL/GenBank/DDBJ databases">
        <authorList>
            <person name="Jaros S."/>
            <person name="Januszkiewicz K."/>
            <person name="Wedrychowicz H."/>
        </authorList>
    </citation>
    <scope>NUCLEOTIDE SEQUENCE [LARGE SCALE GENOMIC DNA]</scope>
    <source>
        <strain evidence="22">NVI 5450</strain>
    </source>
</reference>
<dbReference type="GO" id="GO:0016042">
    <property type="term" value="P:lipid catabolic process"/>
    <property type="evidence" value="ECO:0007669"/>
    <property type="project" value="UniProtKB-KW"/>
</dbReference>
<dbReference type="Gene3D" id="2.40.230.10">
    <property type="entry name" value="Phospholipase A1"/>
    <property type="match status" value="1"/>
</dbReference>
<evidence type="ECO:0000256" key="5">
    <source>
        <dbReference type="ARBA" id="ARBA00013179"/>
    </source>
</evidence>
<evidence type="ECO:0000256" key="2">
    <source>
        <dbReference type="ARBA" id="ARBA00001604"/>
    </source>
</evidence>
<keyword evidence="15 20" id="KW-0443">Lipid metabolism</keyword>
<evidence type="ECO:0000256" key="9">
    <source>
        <dbReference type="ARBA" id="ARBA00022692"/>
    </source>
</evidence>
<comment type="function">
    <text evidence="20">Hydrolysis of phosphatidylcholine with phospholipase A2 (EC 3.1.1.4) and phospholipase A1 (EC 3.1.1.32) activities.</text>
</comment>
<evidence type="ECO:0000313" key="22">
    <source>
        <dbReference type="EMBL" id="SGZ19056.1"/>
    </source>
</evidence>